<dbReference type="CDD" id="cd18570">
    <property type="entry name" value="ABC_6TM_PCAT1_LagD_like"/>
    <property type="match status" value="1"/>
</dbReference>
<evidence type="ECO:0000256" key="6">
    <source>
        <dbReference type="ARBA" id="ARBA00022989"/>
    </source>
</evidence>
<dbReference type="Proteomes" id="UP000442105">
    <property type="component" value="Unassembled WGS sequence"/>
</dbReference>
<comment type="subcellular location">
    <subcellularLocation>
        <location evidence="1">Cell membrane</location>
        <topology evidence="1">Multi-pass membrane protein</topology>
    </subcellularLocation>
</comment>
<dbReference type="GO" id="GO:0016887">
    <property type="term" value="F:ATP hydrolysis activity"/>
    <property type="evidence" value="ECO:0007669"/>
    <property type="project" value="InterPro"/>
</dbReference>
<dbReference type="AlphaFoldDB" id="A0AA90ZKC2"/>
<organism evidence="12 13">
    <name type="scientific">Segatella copri</name>
    <dbReference type="NCBI Taxonomy" id="165179"/>
    <lineage>
        <taxon>Bacteria</taxon>
        <taxon>Pseudomonadati</taxon>
        <taxon>Bacteroidota</taxon>
        <taxon>Bacteroidia</taxon>
        <taxon>Bacteroidales</taxon>
        <taxon>Prevotellaceae</taxon>
        <taxon>Segatella</taxon>
    </lineage>
</organism>
<feature type="transmembrane region" description="Helical" evidence="8">
    <location>
        <begin position="199"/>
        <end position="219"/>
    </location>
</feature>
<evidence type="ECO:0000256" key="8">
    <source>
        <dbReference type="SAM" id="Phobius"/>
    </source>
</evidence>
<dbReference type="PANTHER" id="PTHR43394">
    <property type="entry name" value="ATP-DEPENDENT PERMEASE MDL1, MITOCHONDRIAL"/>
    <property type="match status" value="1"/>
</dbReference>
<name>A0AA90ZKC2_9BACT</name>
<dbReference type="GO" id="GO:0005524">
    <property type="term" value="F:ATP binding"/>
    <property type="evidence" value="ECO:0007669"/>
    <property type="project" value="UniProtKB-KW"/>
</dbReference>
<evidence type="ECO:0000313" key="13">
    <source>
        <dbReference type="Proteomes" id="UP000442105"/>
    </source>
</evidence>
<feature type="transmembrane region" description="Helical" evidence="8">
    <location>
        <begin position="281"/>
        <end position="300"/>
    </location>
</feature>
<dbReference type="EMBL" id="VZCW01000046">
    <property type="protein sequence ID" value="MQN11584.1"/>
    <property type="molecule type" value="Genomic_DNA"/>
</dbReference>
<keyword evidence="5" id="KW-0067">ATP-binding</keyword>
<dbReference type="InterPro" id="IPR036640">
    <property type="entry name" value="ABC1_TM_sf"/>
</dbReference>
<feature type="transmembrane region" description="Helical" evidence="8">
    <location>
        <begin position="166"/>
        <end position="187"/>
    </location>
</feature>
<dbReference type="Pfam" id="PF03412">
    <property type="entry name" value="Peptidase_C39"/>
    <property type="match status" value="1"/>
</dbReference>
<protein>
    <submittedName>
        <fullName evidence="12">Peptidase domain-containing ABC transporter</fullName>
    </submittedName>
</protein>
<keyword evidence="7 8" id="KW-0472">Membrane</keyword>
<accession>A0AA90ZKC2</accession>
<feature type="transmembrane region" description="Helical" evidence="8">
    <location>
        <begin position="420"/>
        <end position="439"/>
    </location>
</feature>
<dbReference type="InterPro" id="IPR005074">
    <property type="entry name" value="Peptidase_C39"/>
</dbReference>
<dbReference type="RefSeq" id="WP_153127748.1">
    <property type="nucleotide sequence ID" value="NZ_VZCW01000046.1"/>
</dbReference>
<dbReference type="InterPro" id="IPR003593">
    <property type="entry name" value="AAA+_ATPase"/>
</dbReference>
<dbReference type="SMART" id="SM00382">
    <property type="entry name" value="AAA"/>
    <property type="match status" value="1"/>
</dbReference>
<dbReference type="PROSITE" id="PS50893">
    <property type="entry name" value="ABC_TRANSPORTER_2"/>
    <property type="match status" value="1"/>
</dbReference>
<dbReference type="GO" id="GO:0008233">
    <property type="term" value="F:peptidase activity"/>
    <property type="evidence" value="ECO:0007669"/>
    <property type="project" value="InterPro"/>
</dbReference>
<feature type="domain" description="ABC transmembrane type-1" evidence="10">
    <location>
        <begin position="168"/>
        <end position="447"/>
    </location>
</feature>
<evidence type="ECO:0000256" key="5">
    <source>
        <dbReference type="ARBA" id="ARBA00022840"/>
    </source>
</evidence>
<feature type="domain" description="Peptidase C39" evidence="11">
    <location>
        <begin position="11"/>
        <end position="135"/>
    </location>
</feature>
<dbReference type="PROSITE" id="PS50929">
    <property type="entry name" value="ABC_TM1F"/>
    <property type="match status" value="1"/>
</dbReference>
<dbReference type="GO" id="GO:0006508">
    <property type="term" value="P:proteolysis"/>
    <property type="evidence" value="ECO:0007669"/>
    <property type="project" value="InterPro"/>
</dbReference>
<sequence>MMMKRSIKIKQYDTTDCGAACLASVCAYYGLKVPVARIRQYAYTDQKGTNILGMVEAAQKLGFSAKGVRGVYDVIGMIPVPAIAHIVVKRVLHHFIVLYKISKKGVTYMDPADGKIHKATREEFEKIWTGILVLLEPNETFEKGNKKTSITIKFLKLLSPHKSMMLQALFGALVYSILGLSVSIYVGKITDYVLVDENLNLLNLMSIIMILLLILRTFIGSMKSIIALKTGQRIDAALILGYYKHLLHLPQHFFDTMRVGEIISRVNDAVKIRNFINNVSIDLTVNIMILVFSVFLMFVYSWELALITLASAPLFLLIFWGFNCLNRKYQRKIMESSADLESQLVESLNSIATIKRFGVENFANLKTENRFVVLLKNTFCSIYGSILANNGVQFVSSGITIVVLWVGSSLVIGKTITPGTLMLFYTLVGYVVSPISSLITSNQTIQDALIAADRLFQIMDLEVEEESILSFDLEPDMIRDIVFENVYFRYGSRKQVFEKLNLRIEAGKTTAIVGESGSGKTTLVSLLQHIYSVQEGEIHIGSYMVQRLTNKSLRRYIGSVPQQIELFAGTVIENIALGDFNPDMKKITNIIDQLGLKDFVDSLPNGYNTPIGEHGASLSGGERQRIAIARILYKDPMILIFDEATSSLDSISERYVKKALDSLAKQGKTIIVIAHRLSTIKTANNIIVLNQGKVAESGNHQTLLALNGIYSRLWHEQFDEI</sequence>
<feature type="transmembrane region" description="Helical" evidence="8">
    <location>
        <begin position="306"/>
        <end position="325"/>
    </location>
</feature>
<evidence type="ECO:0000313" key="12">
    <source>
        <dbReference type="EMBL" id="MQN11584.1"/>
    </source>
</evidence>
<dbReference type="GO" id="GO:0015421">
    <property type="term" value="F:ABC-type oligopeptide transporter activity"/>
    <property type="evidence" value="ECO:0007669"/>
    <property type="project" value="TreeGrafter"/>
</dbReference>
<dbReference type="InterPro" id="IPR017871">
    <property type="entry name" value="ABC_transporter-like_CS"/>
</dbReference>
<evidence type="ECO:0000256" key="7">
    <source>
        <dbReference type="ARBA" id="ARBA00023136"/>
    </source>
</evidence>
<dbReference type="PROSITE" id="PS50990">
    <property type="entry name" value="PEPTIDASE_C39"/>
    <property type="match status" value="1"/>
</dbReference>
<dbReference type="Gene3D" id="1.20.1560.10">
    <property type="entry name" value="ABC transporter type 1, transmembrane domain"/>
    <property type="match status" value="1"/>
</dbReference>
<keyword evidence="3" id="KW-0547">Nucleotide-binding</keyword>
<keyword evidence="4" id="KW-0378">Hydrolase</keyword>
<evidence type="ECO:0000256" key="4">
    <source>
        <dbReference type="ARBA" id="ARBA00022801"/>
    </source>
</evidence>
<comment type="caution">
    <text evidence="12">The sequence shown here is derived from an EMBL/GenBank/DDBJ whole genome shotgun (WGS) entry which is preliminary data.</text>
</comment>
<evidence type="ECO:0000259" key="10">
    <source>
        <dbReference type="PROSITE" id="PS50929"/>
    </source>
</evidence>
<dbReference type="InterPro" id="IPR027417">
    <property type="entry name" value="P-loop_NTPase"/>
</dbReference>
<evidence type="ECO:0000256" key="2">
    <source>
        <dbReference type="ARBA" id="ARBA00022692"/>
    </source>
</evidence>
<dbReference type="FunFam" id="3.40.50.300:FF:000218">
    <property type="entry name" value="Multidrug ABC transporter ATP-binding protein"/>
    <property type="match status" value="1"/>
</dbReference>
<dbReference type="GO" id="GO:0005886">
    <property type="term" value="C:plasma membrane"/>
    <property type="evidence" value="ECO:0007669"/>
    <property type="project" value="UniProtKB-SubCell"/>
</dbReference>
<evidence type="ECO:0000256" key="3">
    <source>
        <dbReference type="ARBA" id="ARBA00022741"/>
    </source>
</evidence>
<dbReference type="CDD" id="cd02418">
    <property type="entry name" value="Peptidase_C39B"/>
    <property type="match status" value="1"/>
</dbReference>
<dbReference type="Gene3D" id="3.40.50.300">
    <property type="entry name" value="P-loop containing nucleotide triphosphate hydrolases"/>
    <property type="match status" value="1"/>
</dbReference>
<dbReference type="InterPro" id="IPR003439">
    <property type="entry name" value="ABC_transporter-like_ATP-bd"/>
</dbReference>
<keyword evidence="6 8" id="KW-1133">Transmembrane helix</keyword>
<dbReference type="PANTHER" id="PTHR43394:SF1">
    <property type="entry name" value="ATP-BINDING CASSETTE SUB-FAMILY B MEMBER 10, MITOCHONDRIAL"/>
    <property type="match status" value="1"/>
</dbReference>
<dbReference type="InterPro" id="IPR039421">
    <property type="entry name" value="Type_1_exporter"/>
</dbReference>
<feature type="domain" description="ABC transporter" evidence="9">
    <location>
        <begin position="481"/>
        <end position="716"/>
    </location>
</feature>
<dbReference type="Pfam" id="PF00664">
    <property type="entry name" value="ABC_membrane"/>
    <property type="match status" value="1"/>
</dbReference>
<keyword evidence="2 8" id="KW-0812">Transmembrane</keyword>
<evidence type="ECO:0000259" key="11">
    <source>
        <dbReference type="PROSITE" id="PS50990"/>
    </source>
</evidence>
<dbReference type="PROSITE" id="PS00211">
    <property type="entry name" value="ABC_TRANSPORTER_1"/>
    <property type="match status" value="1"/>
</dbReference>
<evidence type="ECO:0000259" key="9">
    <source>
        <dbReference type="PROSITE" id="PS50893"/>
    </source>
</evidence>
<proteinExistence type="predicted"/>
<dbReference type="SUPFAM" id="SSF52540">
    <property type="entry name" value="P-loop containing nucleoside triphosphate hydrolases"/>
    <property type="match status" value="1"/>
</dbReference>
<feature type="transmembrane region" description="Helical" evidence="8">
    <location>
        <begin position="394"/>
        <end position="413"/>
    </location>
</feature>
<dbReference type="SUPFAM" id="SSF90123">
    <property type="entry name" value="ABC transporter transmembrane region"/>
    <property type="match status" value="1"/>
</dbReference>
<dbReference type="Pfam" id="PF00005">
    <property type="entry name" value="ABC_tran"/>
    <property type="match status" value="1"/>
</dbReference>
<evidence type="ECO:0000256" key="1">
    <source>
        <dbReference type="ARBA" id="ARBA00004651"/>
    </source>
</evidence>
<reference evidence="13" key="1">
    <citation type="submission" date="2019-09" db="EMBL/GenBank/DDBJ databases">
        <title>Distinct polysaccharide growth profiles of human intestinal Prevotella copri isolates.</title>
        <authorList>
            <person name="Fehlner-Peach H."/>
            <person name="Magnabosco C."/>
            <person name="Raghavan V."/>
            <person name="Scher J.U."/>
            <person name="Tett A."/>
            <person name="Cox L.M."/>
            <person name="Gottsegen C."/>
            <person name="Watters A."/>
            <person name="Wiltshire- Gordon J.D."/>
            <person name="Segata N."/>
            <person name="Bonneau R."/>
            <person name="Littman D.R."/>
        </authorList>
    </citation>
    <scope>NUCLEOTIDE SEQUENCE [LARGE SCALE GENOMIC DNA]</scope>
    <source>
        <strain evidence="13">iAQ1179</strain>
    </source>
</reference>
<gene>
    <name evidence="12" type="ORF">F7D95_01855</name>
</gene>
<dbReference type="InterPro" id="IPR011527">
    <property type="entry name" value="ABC1_TM_dom"/>
</dbReference>
<dbReference type="Gene3D" id="3.90.70.10">
    <property type="entry name" value="Cysteine proteinases"/>
    <property type="match status" value="1"/>
</dbReference>